<dbReference type="InterPro" id="IPR039432">
    <property type="entry name" value="SRP9_dom"/>
</dbReference>
<dbReference type="Proteomes" id="UP001392437">
    <property type="component" value="Unassembled WGS sequence"/>
</dbReference>
<feature type="compositionally biased region" description="Acidic residues" evidence="1">
    <location>
        <begin position="107"/>
        <end position="116"/>
    </location>
</feature>
<evidence type="ECO:0000259" key="2">
    <source>
        <dbReference type="Pfam" id="PF05486"/>
    </source>
</evidence>
<keyword evidence="4" id="KW-1185">Reference proteome</keyword>
<dbReference type="EMBL" id="JAQQWP010000003">
    <property type="protein sequence ID" value="KAK8123528.1"/>
    <property type="molecule type" value="Genomic_DNA"/>
</dbReference>
<dbReference type="GO" id="GO:0006614">
    <property type="term" value="P:SRP-dependent cotranslational protein targeting to membrane"/>
    <property type="evidence" value="ECO:0007669"/>
    <property type="project" value="InterPro"/>
</dbReference>
<evidence type="ECO:0000313" key="3">
    <source>
        <dbReference type="EMBL" id="KAK8123528.1"/>
    </source>
</evidence>
<feature type="compositionally biased region" description="Low complexity" evidence="1">
    <location>
        <begin position="44"/>
        <end position="59"/>
    </location>
</feature>
<evidence type="ECO:0000313" key="4">
    <source>
        <dbReference type="Proteomes" id="UP001392437"/>
    </source>
</evidence>
<accession>A0AAW0R3I6</accession>
<name>A0AAW0R3I6_9PEZI</name>
<dbReference type="GO" id="GO:0005786">
    <property type="term" value="C:signal recognition particle, endoplasmic reticulum targeting"/>
    <property type="evidence" value="ECO:0007669"/>
    <property type="project" value="TreeGrafter"/>
</dbReference>
<dbReference type="PANTHER" id="PTHR12834:SF12">
    <property type="entry name" value="SIGNAL RECOGNITION PARTICLE 9 KDA PROTEIN"/>
    <property type="match status" value="1"/>
</dbReference>
<dbReference type="PANTHER" id="PTHR12834">
    <property type="entry name" value="SIGNAL RECOGNITION PARTICLE 9 KDA PROTEIN"/>
    <property type="match status" value="1"/>
</dbReference>
<organism evidence="3 4">
    <name type="scientific">Apiospora kogelbergensis</name>
    <dbReference type="NCBI Taxonomy" id="1337665"/>
    <lineage>
        <taxon>Eukaryota</taxon>
        <taxon>Fungi</taxon>
        <taxon>Dikarya</taxon>
        <taxon>Ascomycota</taxon>
        <taxon>Pezizomycotina</taxon>
        <taxon>Sordariomycetes</taxon>
        <taxon>Xylariomycetidae</taxon>
        <taxon>Amphisphaeriales</taxon>
        <taxon>Apiosporaceae</taxon>
        <taxon>Apiospora</taxon>
    </lineage>
</organism>
<feature type="compositionally biased region" description="Low complexity" evidence="1">
    <location>
        <begin position="127"/>
        <end position="139"/>
    </location>
</feature>
<dbReference type="Pfam" id="PF05486">
    <property type="entry name" value="SRP9-21"/>
    <property type="match status" value="1"/>
</dbReference>
<feature type="region of interest" description="Disordered" evidence="1">
    <location>
        <begin position="40"/>
        <end position="61"/>
    </location>
</feature>
<dbReference type="InterPro" id="IPR039914">
    <property type="entry name" value="SRP9-like"/>
</dbReference>
<reference evidence="3 4" key="1">
    <citation type="submission" date="2023-01" db="EMBL/GenBank/DDBJ databases">
        <title>Analysis of 21 Apiospora genomes using comparative genomics revels a genus with tremendous synthesis potential of carbohydrate active enzymes and secondary metabolites.</title>
        <authorList>
            <person name="Sorensen T."/>
        </authorList>
    </citation>
    <scope>NUCLEOTIDE SEQUENCE [LARGE SCALE GENOMIC DNA]</scope>
    <source>
        <strain evidence="3 4">CBS 117206</strain>
    </source>
</reference>
<dbReference type="AlphaFoldDB" id="A0AAW0R3I6"/>
<comment type="caution">
    <text evidence="3">The sequence shown here is derived from an EMBL/GenBank/DDBJ whole genome shotgun (WGS) entry which is preliminary data.</text>
</comment>
<proteinExistence type="predicted"/>
<gene>
    <name evidence="3" type="ORF">PG999_003446</name>
</gene>
<feature type="region of interest" description="Disordered" evidence="1">
    <location>
        <begin position="105"/>
        <end position="154"/>
    </location>
</feature>
<protein>
    <recommendedName>
        <fullName evidence="2">SRP9 domain-containing protein</fullName>
    </recommendedName>
</protein>
<sequence length="154" mass="16431">MPHYAKSEEWLRESQLLLEARPTTTRITTKYAIKVPKVRKPKTGTDADNDTPTTTAKPARGSLVLKTYDPISGVTLKYKTTKAAEVSRLIMCLGKLSRPMAGLPELKEEEMADAPDEGTPAAEKSEAAAVPAVQQQAPAAGGGGGKGKKKKGKK</sequence>
<evidence type="ECO:0000256" key="1">
    <source>
        <dbReference type="SAM" id="MobiDB-lite"/>
    </source>
</evidence>
<feature type="domain" description="SRP9" evidence="2">
    <location>
        <begin position="6"/>
        <end position="100"/>
    </location>
</feature>